<dbReference type="InterPro" id="IPR011032">
    <property type="entry name" value="GroES-like_sf"/>
</dbReference>
<gene>
    <name evidence="4" type="ORF">E4U03_07935</name>
</gene>
<dbReference type="GO" id="GO:0070402">
    <property type="term" value="F:NADPH binding"/>
    <property type="evidence" value="ECO:0007669"/>
    <property type="project" value="TreeGrafter"/>
</dbReference>
<dbReference type="InterPro" id="IPR036291">
    <property type="entry name" value="NAD(P)-bd_dom_sf"/>
</dbReference>
<name>A0A4Y9F3G5_9MICC</name>
<dbReference type="PANTHER" id="PTHR48106:SF8">
    <property type="entry name" value="OS02G0805600 PROTEIN"/>
    <property type="match status" value="1"/>
</dbReference>
<dbReference type="STRING" id="85336.A7979_04280"/>
<dbReference type="Gene3D" id="3.40.50.720">
    <property type="entry name" value="NAD(P)-binding Rossmann-like Domain"/>
    <property type="match status" value="1"/>
</dbReference>
<dbReference type="InterPro" id="IPR014189">
    <property type="entry name" value="Quinone_OxRdtase_PIG3"/>
</dbReference>
<keyword evidence="1" id="KW-0521">NADP</keyword>
<dbReference type="Gene3D" id="3.90.180.10">
    <property type="entry name" value="Medium-chain alcohol dehydrogenases, catalytic domain"/>
    <property type="match status" value="1"/>
</dbReference>
<keyword evidence="2" id="KW-0560">Oxidoreductase</keyword>
<dbReference type="InterPro" id="IPR013149">
    <property type="entry name" value="ADH-like_C"/>
</dbReference>
<evidence type="ECO:0000256" key="1">
    <source>
        <dbReference type="ARBA" id="ARBA00022857"/>
    </source>
</evidence>
<dbReference type="PANTHER" id="PTHR48106">
    <property type="entry name" value="QUINONE OXIDOREDUCTASE PIG3-RELATED"/>
    <property type="match status" value="1"/>
</dbReference>
<dbReference type="InterPro" id="IPR020843">
    <property type="entry name" value="ER"/>
</dbReference>
<organism evidence="4 5">
    <name type="scientific">Rothia nasimurium</name>
    <dbReference type="NCBI Taxonomy" id="85336"/>
    <lineage>
        <taxon>Bacteria</taxon>
        <taxon>Bacillati</taxon>
        <taxon>Actinomycetota</taxon>
        <taxon>Actinomycetes</taxon>
        <taxon>Micrococcales</taxon>
        <taxon>Micrococcaceae</taxon>
        <taxon>Rothia</taxon>
    </lineage>
</organism>
<dbReference type="AlphaFoldDB" id="A0A4Y9F3G5"/>
<reference evidence="4 5" key="1">
    <citation type="submission" date="2019-03" db="EMBL/GenBank/DDBJ databases">
        <title>Diversity of the mouse oral microbiome.</title>
        <authorList>
            <person name="Joseph S."/>
            <person name="Aduse-Opoku J."/>
            <person name="Curtis M."/>
            <person name="Wade W."/>
            <person name="Hashim A."/>
        </authorList>
    </citation>
    <scope>NUCLEOTIDE SEQUENCE [LARGE SCALE GENOMIC DNA]</scope>
    <source>
        <strain evidence="5">irhom_31</strain>
    </source>
</reference>
<feature type="domain" description="Enoyl reductase (ER)" evidence="3">
    <location>
        <begin position="10"/>
        <end position="328"/>
    </location>
</feature>
<dbReference type="OrthoDB" id="9780520at2"/>
<dbReference type="SUPFAM" id="SSF51735">
    <property type="entry name" value="NAD(P)-binding Rossmann-fold domains"/>
    <property type="match status" value="1"/>
</dbReference>
<dbReference type="EMBL" id="SPQC01000026">
    <property type="protein sequence ID" value="TFU21834.1"/>
    <property type="molecule type" value="Genomic_DNA"/>
</dbReference>
<evidence type="ECO:0000313" key="5">
    <source>
        <dbReference type="Proteomes" id="UP000297951"/>
    </source>
</evidence>
<dbReference type="Proteomes" id="UP000297951">
    <property type="component" value="Unassembled WGS sequence"/>
</dbReference>
<dbReference type="NCBIfam" id="TIGR02824">
    <property type="entry name" value="quinone_pig3"/>
    <property type="match status" value="1"/>
</dbReference>
<comment type="caution">
    <text evidence="4">The sequence shown here is derived from an EMBL/GenBank/DDBJ whole genome shotgun (WGS) entry which is preliminary data.</text>
</comment>
<protein>
    <submittedName>
        <fullName evidence="4">NAD(P)H-quinone oxidoreductase</fullName>
    </submittedName>
</protein>
<dbReference type="Pfam" id="PF00107">
    <property type="entry name" value="ADH_zinc_N"/>
    <property type="match status" value="1"/>
</dbReference>
<dbReference type="CDD" id="cd05276">
    <property type="entry name" value="p53_inducible_oxidoreductase"/>
    <property type="match status" value="1"/>
</dbReference>
<dbReference type="RefSeq" id="WP_135013014.1">
    <property type="nucleotide sequence ID" value="NZ_JADGLK010000026.1"/>
</dbReference>
<accession>A0A4Y9F3G5</accession>
<dbReference type="InterPro" id="IPR013154">
    <property type="entry name" value="ADH-like_N"/>
</dbReference>
<sequence>MRAILEEEHGGPEVLVVSEQSTPTPGPGQVLLQVAASGVNRADVSQRQGFYPPPPGASSIYGLEASGTVEAVGEGIDEGYLNLERVALLAGGGYAEYVAVDLSHTLPVPEGISLEDAAGLIEVAATVYSNLVLTLGVAPRPEGNDGKTLLIHGGTGGIGTHAIELARALGLQVFATGGSDEKCDFIRALGAEAINYRTQDFREAVRQLTDGRGADYILDVVGGAYLEENIKTLAVDGSMSVIGLQGGPRGQLNLGYMLPRRLSVHATSLRSRSAADKARIVKGVGQLVWPLIESGEISNHTSAVFPLEQASEAHAHLEAGEHRGKILLTP</sequence>
<dbReference type="SUPFAM" id="SSF50129">
    <property type="entry name" value="GroES-like"/>
    <property type="match status" value="1"/>
</dbReference>
<evidence type="ECO:0000256" key="2">
    <source>
        <dbReference type="ARBA" id="ARBA00023002"/>
    </source>
</evidence>
<evidence type="ECO:0000259" key="3">
    <source>
        <dbReference type="SMART" id="SM00829"/>
    </source>
</evidence>
<dbReference type="SMART" id="SM00829">
    <property type="entry name" value="PKS_ER"/>
    <property type="match status" value="1"/>
</dbReference>
<proteinExistence type="predicted"/>
<dbReference type="GO" id="GO:0016651">
    <property type="term" value="F:oxidoreductase activity, acting on NAD(P)H"/>
    <property type="evidence" value="ECO:0007669"/>
    <property type="project" value="TreeGrafter"/>
</dbReference>
<evidence type="ECO:0000313" key="4">
    <source>
        <dbReference type="EMBL" id="TFU21834.1"/>
    </source>
</evidence>
<dbReference type="Pfam" id="PF08240">
    <property type="entry name" value="ADH_N"/>
    <property type="match status" value="1"/>
</dbReference>